<keyword evidence="2" id="KW-1185">Reference proteome</keyword>
<name>A0ACC0AEN2_CATRO</name>
<gene>
    <name evidence="1" type="ORF">M9H77_27442</name>
</gene>
<dbReference type="EMBL" id="CM044706">
    <property type="protein sequence ID" value="KAI5658649.1"/>
    <property type="molecule type" value="Genomic_DNA"/>
</dbReference>
<organism evidence="1 2">
    <name type="scientific">Catharanthus roseus</name>
    <name type="common">Madagascar periwinkle</name>
    <name type="synonym">Vinca rosea</name>
    <dbReference type="NCBI Taxonomy" id="4058"/>
    <lineage>
        <taxon>Eukaryota</taxon>
        <taxon>Viridiplantae</taxon>
        <taxon>Streptophyta</taxon>
        <taxon>Embryophyta</taxon>
        <taxon>Tracheophyta</taxon>
        <taxon>Spermatophyta</taxon>
        <taxon>Magnoliopsida</taxon>
        <taxon>eudicotyledons</taxon>
        <taxon>Gunneridae</taxon>
        <taxon>Pentapetalae</taxon>
        <taxon>asterids</taxon>
        <taxon>lamiids</taxon>
        <taxon>Gentianales</taxon>
        <taxon>Apocynaceae</taxon>
        <taxon>Rauvolfioideae</taxon>
        <taxon>Vinceae</taxon>
        <taxon>Catharanthinae</taxon>
        <taxon>Catharanthus</taxon>
    </lineage>
</organism>
<sequence>MLGYKNEHKLLDILLRLDMMIADEVRWTPYRMQEIRDFWVSMWHRFIAYFDCVEPYIADRASSHSLTESWTSVPARPPSSCLEDYMNWFLTRSHSRIQNPSNIPHGFHVLVDPPMLVEALLDLVASEASREDIGKEERLDRVLDLLRRHRHAF</sequence>
<dbReference type="Proteomes" id="UP001060085">
    <property type="component" value="Linkage Group LG06"/>
</dbReference>
<protein>
    <submittedName>
        <fullName evidence="1">Uncharacterized protein</fullName>
    </submittedName>
</protein>
<evidence type="ECO:0000313" key="1">
    <source>
        <dbReference type="EMBL" id="KAI5658649.1"/>
    </source>
</evidence>
<evidence type="ECO:0000313" key="2">
    <source>
        <dbReference type="Proteomes" id="UP001060085"/>
    </source>
</evidence>
<reference evidence="2" key="1">
    <citation type="journal article" date="2023" name="Nat. Plants">
        <title>Single-cell RNA sequencing provides a high-resolution roadmap for understanding the multicellular compartmentation of specialized metabolism.</title>
        <authorList>
            <person name="Sun S."/>
            <person name="Shen X."/>
            <person name="Li Y."/>
            <person name="Li Y."/>
            <person name="Wang S."/>
            <person name="Li R."/>
            <person name="Zhang H."/>
            <person name="Shen G."/>
            <person name="Guo B."/>
            <person name="Wei J."/>
            <person name="Xu J."/>
            <person name="St-Pierre B."/>
            <person name="Chen S."/>
            <person name="Sun C."/>
        </authorList>
    </citation>
    <scope>NUCLEOTIDE SEQUENCE [LARGE SCALE GENOMIC DNA]</scope>
</reference>
<comment type="caution">
    <text evidence="1">The sequence shown here is derived from an EMBL/GenBank/DDBJ whole genome shotgun (WGS) entry which is preliminary data.</text>
</comment>
<proteinExistence type="predicted"/>
<accession>A0ACC0AEN2</accession>